<dbReference type="SUPFAM" id="SSF63737">
    <property type="entry name" value="Leukotriene A4 hydrolase N-terminal domain"/>
    <property type="match status" value="1"/>
</dbReference>
<dbReference type="Proteomes" id="UP001500889">
    <property type="component" value="Chromosome U"/>
</dbReference>
<evidence type="ECO:0000256" key="12">
    <source>
        <dbReference type="ARBA" id="ARBA00022833"/>
    </source>
</evidence>
<evidence type="ECO:0000256" key="5">
    <source>
        <dbReference type="ARBA" id="ARBA00022475"/>
    </source>
</evidence>
<dbReference type="Gene3D" id="1.25.50.20">
    <property type="match status" value="1"/>
</dbReference>
<evidence type="ECO:0000256" key="25">
    <source>
        <dbReference type="SAM" id="SignalP"/>
    </source>
</evidence>
<feature type="active site" description="Proton acceptor" evidence="20">
    <location>
        <position position="354"/>
    </location>
</feature>
<reference evidence="29 30" key="1">
    <citation type="submission" date="2024-02" db="EMBL/GenBank/DDBJ databases">
        <title>A chromosome-level genome assembly of Drosophila madeirensis, a fruit fly species endemic to Madeira island.</title>
        <authorList>
            <person name="Tomihara K."/>
            <person name="Llopart A."/>
            <person name="Yamamoto D."/>
        </authorList>
    </citation>
    <scope>NUCLEOTIDE SEQUENCE [LARGE SCALE GENOMIC DNA]</scope>
    <source>
        <strain evidence="29 30">RF1</strain>
    </source>
</reference>
<feature type="binding site" evidence="22">
    <location>
        <position position="376"/>
    </location>
    <ligand>
        <name>Zn(2+)</name>
        <dbReference type="ChEBI" id="CHEBI:29105"/>
        <note>catalytic</note>
    </ligand>
</feature>
<dbReference type="InterPro" id="IPR034016">
    <property type="entry name" value="M1_APN-typ"/>
</dbReference>
<evidence type="ECO:0000256" key="7">
    <source>
        <dbReference type="ARBA" id="ARBA00022670"/>
    </source>
</evidence>
<dbReference type="Pfam" id="PF17900">
    <property type="entry name" value="Peptidase_M1_N"/>
    <property type="match status" value="1"/>
</dbReference>
<comment type="subcellular location">
    <subcellularLocation>
        <location evidence="3">Cell membrane</location>
        <topology evidence="3">Lipid-anchor</topology>
        <topology evidence="3">GPI-anchor</topology>
    </subcellularLocation>
    <subcellularLocation>
        <location evidence="2">Membrane</location>
        <topology evidence="2">Single-pass type II membrane protein</topology>
    </subcellularLocation>
</comment>
<feature type="chain" id="PRO_5043426172" description="Aminopeptidase" evidence="25">
    <location>
        <begin position="18"/>
        <end position="944"/>
    </location>
</feature>
<evidence type="ECO:0000256" key="6">
    <source>
        <dbReference type="ARBA" id="ARBA00022622"/>
    </source>
</evidence>
<evidence type="ECO:0000256" key="20">
    <source>
        <dbReference type="PIRSR" id="PIRSR634016-1"/>
    </source>
</evidence>
<dbReference type="EC" id="3.4.11.-" evidence="24"/>
<dbReference type="InterPro" id="IPR001930">
    <property type="entry name" value="Peptidase_M1"/>
</dbReference>
<evidence type="ECO:0000256" key="9">
    <source>
        <dbReference type="ARBA" id="ARBA00022723"/>
    </source>
</evidence>
<dbReference type="InterPro" id="IPR050344">
    <property type="entry name" value="Peptidase_M1_aminopeptidases"/>
</dbReference>
<dbReference type="InterPro" id="IPR024571">
    <property type="entry name" value="ERAP1-like_C_dom"/>
</dbReference>
<keyword evidence="15 24" id="KW-0482">Metalloprotease</keyword>
<keyword evidence="13" id="KW-0735">Signal-anchor</keyword>
<dbReference type="FunFam" id="2.60.40.1910:FF:000008">
    <property type="entry name" value="Aminopeptidase"/>
    <property type="match status" value="1"/>
</dbReference>
<evidence type="ECO:0000256" key="14">
    <source>
        <dbReference type="ARBA" id="ARBA00022989"/>
    </source>
</evidence>
<keyword evidence="6" id="KW-0336">GPI-anchor</keyword>
<dbReference type="GO" id="GO:0016285">
    <property type="term" value="F:alanyl aminopeptidase activity"/>
    <property type="evidence" value="ECO:0007669"/>
    <property type="project" value="UniProtKB-EC"/>
</dbReference>
<dbReference type="GO" id="GO:0043171">
    <property type="term" value="P:peptide catabolic process"/>
    <property type="evidence" value="ECO:0007669"/>
    <property type="project" value="TreeGrafter"/>
</dbReference>
<comment type="cofactor">
    <cofactor evidence="22 24">
        <name>Zn(2+)</name>
        <dbReference type="ChEBI" id="CHEBI:29105"/>
    </cofactor>
    <text evidence="22 24">Binds 1 zinc ion per subunit.</text>
</comment>
<evidence type="ECO:0000256" key="22">
    <source>
        <dbReference type="PIRSR" id="PIRSR634016-3"/>
    </source>
</evidence>
<keyword evidence="8" id="KW-0812">Transmembrane</keyword>
<dbReference type="GO" id="GO:0006508">
    <property type="term" value="P:proteolysis"/>
    <property type="evidence" value="ECO:0007669"/>
    <property type="project" value="UniProtKB-KW"/>
</dbReference>
<evidence type="ECO:0000256" key="23">
    <source>
        <dbReference type="PIRSR" id="PIRSR634016-4"/>
    </source>
</evidence>
<comment type="catalytic activity">
    <reaction evidence="1">
        <text>Release of an N-terminal amino acid, Xaa-|-Yaa- from a peptide, amide or arylamide. Xaa is preferably Ala, but may be most amino acids including Pro (slow action). When a terminal hydrophobic residue is followed by a prolyl residue, the two may be released as an intact Xaa-Pro dipeptide.</text>
        <dbReference type="EC" id="3.4.11.2"/>
    </reaction>
</comment>
<dbReference type="FunFam" id="1.25.50.20:FF:000001">
    <property type="entry name" value="Aminopeptidase"/>
    <property type="match status" value="1"/>
</dbReference>
<dbReference type="InterPro" id="IPR027268">
    <property type="entry name" value="Peptidase_M4/M1_CTD_sf"/>
</dbReference>
<feature type="signal peptide" evidence="25">
    <location>
        <begin position="1"/>
        <end position="17"/>
    </location>
</feature>
<comment type="similarity">
    <text evidence="4 24">Belongs to the peptidase M1 family.</text>
</comment>
<evidence type="ECO:0000259" key="26">
    <source>
        <dbReference type="Pfam" id="PF01433"/>
    </source>
</evidence>
<dbReference type="GO" id="GO:0005886">
    <property type="term" value="C:plasma membrane"/>
    <property type="evidence" value="ECO:0007669"/>
    <property type="project" value="UniProtKB-SubCell"/>
</dbReference>
<dbReference type="FunFam" id="1.10.390.10:FF:000016">
    <property type="entry name" value="Glutamyl aminopeptidase"/>
    <property type="match status" value="1"/>
</dbReference>
<proteinExistence type="inferred from homology"/>
<dbReference type="GO" id="GO:0005737">
    <property type="term" value="C:cytoplasm"/>
    <property type="evidence" value="ECO:0007669"/>
    <property type="project" value="TreeGrafter"/>
</dbReference>
<dbReference type="CDD" id="cd09601">
    <property type="entry name" value="M1_APN-Q_like"/>
    <property type="match status" value="1"/>
</dbReference>
<name>A0AAU9FE49_DROMD</name>
<keyword evidence="30" id="KW-1185">Reference proteome</keyword>
<dbReference type="FunFam" id="2.60.40.1730:FF:000012">
    <property type="entry name" value="Aminopeptidase N"/>
    <property type="match status" value="1"/>
</dbReference>
<dbReference type="GO" id="GO:0042277">
    <property type="term" value="F:peptide binding"/>
    <property type="evidence" value="ECO:0007669"/>
    <property type="project" value="TreeGrafter"/>
</dbReference>
<feature type="binding site" evidence="21">
    <location>
        <position position="871"/>
    </location>
    <ligand>
        <name>substrate</name>
    </ligand>
</feature>
<dbReference type="PANTHER" id="PTHR11533">
    <property type="entry name" value="PROTEASE M1 ZINC METALLOPROTEASE"/>
    <property type="match status" value="1"/>
</dbReference>
<evidence type="ECO:0000256" key="17">
    <source>
        <dbReference type="ARBA" id="ARBA00023157"/>
    </source>
</evidence>
<dbReference type="GO" id="GO:0098552">
    <property type="term" value="C:side of membrane"/>
    <property type="evidence" value="ECO:0007669"/>
    <property type="project" value="UniProtKB-KW"/>
</dbReference>
<keyword evidence="5" id="KW-1003">Cell membrane</keyword>
<evidence type="ECO:0000259" key="27">
    <source>
        <dbReference type="Pfam" id="PF11838"/>
    </source>
</evidence>
<dbReference type="EMBL" id="AP029264">
    <property type="protein sequence ID" value="BFF93978.1"/>
    <property type="molecule type" value="Genomic_DNA"/>
</dbReference>
<keyword evidence="19" id="KW-0449">Lipoprotein</keyword>
<evidence type="ECO:0000256" key="1">
    <source>
        <dbReference type="ARBA" id="ARBA00000098"/>
    </source>
</evidence>
<evidence type="ECO:0000256" key="21">
    <source>
        <dbReference type="PIRSR" id="PIRSR634016-2"/>
    </source>
</evidence>
<evidence type="ECO:0000256" key="4">
    <source>
        <dbReference type="ARBA" id="ARBA00010136"/>
    </source>
</evidence>
<accession>A0AAU9FE49</accession>
<dbReference type="Gene3D" id="2.60.40.1730">
    <property type="entry name" value="tricorn interacting facor f3 domain"/>
    <property type="match status" value="1"/>
</dbReference>
<dbReference type="GO" id="GO:0005615">
    <property type="term" value="C:extracellular space"/>
    <property type="evidence" value="ECO:0007669"/>
    <property type="project" value="TreeGrafter"/>
</dbReference>
<dbReference type="Gene3D" id="1.10.390.10">
    <property type="entry name" value="Neutral Protease Domain 2"/>
    <property type="match status" value="1"/>
</dbReference>
<evidence type="ECO:0000256" key="11">
    <source>
        <dbReference type="ARBA" id="ARBA00022801"/>
    </source>
</evidence>
<keyword evidence="10 25" id="KW-0732">Signal</keyword>
<sequence>MCLLLSFILIISTLGQASYDHYRLPQALQPKHYNLRILTHLESVDRPCFSGEVEIELRVLQPTNNITLHAASRLQLNSSRTHMYYLDEDGNKTKIGVKTVERNSKYDYYILRLCKVLQRRHIYVLHMQFSADFGAGLSGYYASSYKDQNSNKTRYLSVTQFEPAYARAAFPCFDEPAFKATFNITLGHPRKYVALSNMPITKKFPMYVVKYILLLNHDYDYDDRSGRRNWLWTIFEQTLPMSSYLVCYSVNDFASITSRNGLSVAKFTTWARAPAIGQCKYAAEIAPRLLAYYERMFDIDYPLPKVDQLAVPDFSAGAMENWGLITYREAALFYAPEASSEVDKQRVANIVAHELAHQWFGNLVTMKWWNDLWLNEGFATYVATLGMQKLCSKWHAYAEESLDNILVVLNSDAYHSTRAISQSVSRASQFAEQFDPITYRKGAVIIRMMHMFIGDTTFRHGLNCYLKRHAYSNADQNDLWLSLSDAAHEFGSLPENLEVRTIMDTWTLQAGYPLITVQRDYVRNTISINQRRFLLQGMDRDNFPSKECWFVPISYTFGSMANFTATEPQVWLQCDSHGKNVPLEIRAKLRPKENQWLILNLQLTAPFRVCYDTSNWKLIIKTLQGADFRRIHTMNRAQLIIDALALSWNGHLCYKLSLDLLKYIKQELAYMPWHAALDHLSSIYRIIKQTSDFALFQRFMIDLLRPIYDYLGGMESSSRHIAHKTLINQWACRLALSDCVQRAVQYYHRWLISSDPDLVNPVPQNLRSVVYCAALRQGDEGDWNFLWQRYGNATVASERRLILQALGCTQIVCVARRYIHMIFDGNSSIRIQDISLAFGAIVRSDIGYTLAKDYFMNNFSLLTKSFESNYRDLAALLLQITQHMSSPQDYKALKTFIDSHKKFQMLNTRSVRRAIDVAQVNLLWRQKQLPELTRVLKARSIYYK</sequence>
<feature type="domain" description="Aminopeptidase N-like N-terminal" evidence="28">
    <location>
        <begin position="29"/>
        <end position="202"/>
    </location>
</feature>
<feature type="domain" description="ERAP1-like C-terminal" evidence="27">
    <location>
        <begin position="596"/>
        <end position="917"/>
    </location>
</feature>
<keyword evidence="12 22" id="KW-0862">Zinc</keyword>
<organism evidence="29 30">
    <name type="scientific">Drosophila madeirensis</name>
    <name type="common">Fruit fly</name>
    <dbReference type="NCBI Taxonomy" id="30013"/>
    <lineage>
        <taxon>Eukaryota</taxon>
        <taxon>Metazoa</taxon>
        <taxon>Ecdysozoa</taxon>
        <taxon>Arthropoda</taxon>
        <taxon>Hexapoda</taxon>
        <taxon>Insecta</taxon>
        <taxon>Pterygota</taxon>
        <taxon>Neoptera</taxon>
        <taxon>Endopterygota</taxon>
        <taxon>Diptera</taxon>
        <taxon>Brachycera</taxon>
        <taxon>Muscomorpha</taxon>
        <taxon>Ephydroidea</taxon>
        <taxon>Drosophilidae</taxon>
        <taxon>Drosophila</taxon>
        <taxon>Sophophora</taxon>
    </lineage>
</organism>
<dbReference type="InterPro" id="IPR042097">
    <property type="entry name" value="Aminopeptidase_N-like_N_sf"/>
</dbReference>
<keyword evidence="11 24" id="KW-0378">Hydrolase</keyword>
<feature type="binding site" evidence="21">
    <location>
        <begin position="317"/>
        <end position="321"/>
    </location>
    <ligand>
        <name>substrate</name>
    </ligand>
</feature>
<keyword evidence="9 22" id="KW-0479">Metal-binding</keyword>
<keyword evidence="7 24" id="KW-0645">Protease</keyword>
<evidence type="ECO:0000313" key="29">
    <source>
        <dbReference type="EMBL" id="BFF93978.1"/>
    </source>
</evidence>
<keyword evidence="24 29" id="KW-0031">Aminopeptidase</keyword>
<evidence type="ECO:0000256" key="18">
    <source>
        <dbReference type="ARBA" id="ARBA00023180"/>
    </source>
</evidence>
<keyword evidence="16" id="KW-0472">Membrane</keyword>
<dbReference type="Pfam" id="PF01433">
    <property type="entry name" value="Peptidase_M1"/>
    <property type="match status" value="1"/>
</dbReference>
<evidence type="ECO:0000256" key="13">
    <source>
        <dbReference type="ARBA" id="ARBA00022968"/>
    </source>
</evidence>
<feature type="binding site" evidence="22">
    <location>
        <position position="357"/>
    </location>
    <ligand>
        <name>Zn(2+)</name>
        <dbReference type="ChEBI" id="CHEBI:29105"/>
        <note>catalytic</note>
    </ligand>
</feature>
<dbReference type="AlphaFoldDB" id="A0AAU9FE49"/>
<keyword evidence="18" id="KW-0325">Glycoprotein</keyword>
<dbReference type="Pfam" id="PF11838">
    <property type="entry name" value="ERAP1_C"/>
    <property type="match status" value="1"/>
</dbReference>
<feature type="site" description="Transition state stabilizer" evidence="23">
    <location>
        <position position="439"/>
    </location>
</feature>
<feature type="binding site" evidence="22">
    <location>
        <position position="353"/>
    </location>
    <ligand>
        <name>Zn(2+)</name>
        <dbReference type="ChEBI" id="CHEBI:29105"/>
        <note>catalytic</note>
    </ligand>
</feature>
<dbReference type="InterPro" id="IPR014782">
    <property type="entry name" value="Peptidase_M1_dom"/>
</dbReference>
<dbReference type="PANTHER" id="PTHR11533:SF253">
    <property type="entry name" value="AMINOPEPTIDASE-RELATED"/>
    <property type="match status" value="1"/>
</dbReference>
<evidence type="ECO:0000256" key="10">
    <source>
        <dbReference type="ARBA" id="ARBA00022729"/>
    </source>
</evidence>
<feature type="domain" description="Peptidase M1 membrane alanine aminopeptidase" evidence="26">
    <location>
        <begin position="281"/>
        <end position="506"/>
    </location>
</feature>
<dbReference type="PRINTS" id="PR00756">
    <property type="entry name" value="ALADIPTASE"/>
</dbReference>
<evidence type="ECO:0000256" key="19">
    <source>
        <dbReference type="ARBA" id="ARBA00023288"/>
    </source>
</evidence>
<evidence type="ECO:0000256" key="3">
    <source>
        <dbReference type="ARBA" id="ARBA00004609"/>
    </source>
</evidence>
<keyword evidence="17" id="KW-1015">Disulfide bond</keyword>
<protein>
    <recommendedName>
        <fullName evidence="24">Aminopeptidase</fullName>
        <ecNumber evidence="24">3.4.11.-</ecNumber>
    </recommendedName>
</protein>
<evidence type="ECO:0000256" key="16">
    <source>
        <dbReference type="ARBA" id="ARBA00023136"/>
    </source>
</evidence>
<dbReference type="SUPFAM" id="SSF55486">
    <property type="entry name" value="Metalloproteases ('zincins'), catalytic domain"/>
    <property type="match status" value="1"/>
</dbReference>
<dbReference type="GO" id="GO:0008270">
    <property type="term" value="F:zinc ion binding"/>
    <property type="evidence" value="ECO:0007669"/>
    <property type="project" value="UniProtKB-UniRule"/>
</dbReference>
<keyword evidence="14" id="KW-1133">Transmembrane helix</keyword>
<evidence type="ECO:0000259" key="28">
    <source>
        <dbReference type="Pfam" id="PF17900"/>
    </source>
</evidence>
<dbReference type="Gene3D" id="2.60.40.1910">
    <property type="match status" value="1"/>
</dbReference>
<evidence type="ECO:0000256" key="8">
    <source>
        <dbReference type="ARBA" id="ARBA00022692"/>
    </source>
</evidence>
<evidence type="ECO:0000256" key="2">
    <source>
        <dbReference type="ARBA" id="ARBA00004606"/>
    </source>
</evidence>
<dbReference type="InterPro" id="IPR045357">
    <property type="entry name" value="Aminopeptidase_N-like_N"/>
</dbReference>
<evidence type="ECO:0000256" key="15">
    <source>
        <dbReference type="ARBA" id="ARBA00023049"/>
    </source>
</evidence>
<dbReference type="GO" id="GO:0070006">
    <property type="term" value="F:metalloaminopeptidase activity"/>
    <property type="evidence" value="ECO:0007669"/>
    <property type="project" value="TreeGrafter"/>
</dbReference>
<gene>
    <name evidence="29" type="ORF">DMAD_11717</name>
</gene>
<feature type="binding site" evidence="21">
    <location>
        <position position="162"/>
    </location>
    <ligand>
        <name>substrate</name>
    </ligand>
</feature>
<evidence type="ECO:0000256" key="24">
    <source>
        <dbReference type="RuleBase" id="RU364040"/>
    </source>
</evidence>
<evidence type="ECO:0000313" key="30">
    <source>
        <dbReference type="Proteomes" id="UP001500889"/>
    </source>
</evidence>